<evidence type="ECO:0000313" key="6">
    <source>
        <dbReference type="Proteomes" id="UP000640274"/>
    </source>
</evidence>
<gene>
    <name evidence="5" type="ORF">JFN88_07620</name>
</gene>
<dbReference type="CDD" id="cd01166">
    <property type="entry name" value="KdgK"/>
    <property type="match status" value="1"/>
</dbReference>
<dbReference type="PANTHER" id="PTHR43320:SF2">
    <property type="entry name" value="2-DEHYDRO-3-DEOXYGLUCONOKINASE_2-DEHYDRO-3-DEOXYGALACTONOKINASE"/>
    <property type="match status" value="1"/>
</dbReference>
<keyword evidence="3 5" id="KW-0418">Kinase</keyword>
<comment type="similarity">
    <text evidence="1">Belongs to the carbohydrate kinase PfkB family.</text>
</comment>
<protein>
    <submittedName>
        <fullName evidence="5">Sugar kinase</fullName>
    </submittedName>
</protein>
<proteinExistence type="inferred from homology"/>
<dbReference type="InterPro" id="IPR052700">
    <property type="entry name" value="Carb_kinase_PfkB-like"/>
</dbReference>
<comment type="caution">
    <text evidence="5">The sequence shown here is derived from an EMBL/GenBank/DDBJ whole genome shotgun (WGS) entry which is preliminary data.</text>
</comment>
<sequence>MFKVAAFGEVMMRLEVPGYSTLAQGNSLDYSFSGTGVNVMSALSRFGHEAYLISTLPDNPLGEAAMAYLRKLGLHTLWIQRGGKYVGQYFLEHGFGARPSRVTYTDRLGSSFNTVAYPEEAWSRIAEGLDAVHVCGITLAMNNLARTQMKRLASEVKRRGGIIIFDCNYRPSLWGPDGYTQAKPHYIDMLQAADIVFMNEKDAMFTLGMETEECDRIAQLEHLIPQVAREFGIRTIAGTHRQINGDHTHTLTGYIYKTETETDREVGDSGFTYSMPLTFPVYDRVGAGDAYASGIIHAQLLGYESEYAVEYAAAAAMLAHTVHGDTPISSEADVVKAMSGRTRDIER</sequence>
<evidence type="ECO:0000259" key="4">
    <source>
        <dbReference type="Pfam" id="PF00294"/>
    </source>
</evidence>
<evidence type="ECO:0000256" key="2">
    <source>
        <dbReference type="ARBA" id="ARBA00022679"/>
    </source>
</evidence>
<feature type="domain" description="Carbohydrate kinase PfkB" evidence="4">
    <location>
        <begin position="281"/>
        <end position="327"/>
    </location>
</feature>
<dbReference type="Pfam" id="PF00294">
    <property type="entry name" value="PfkB"/>
    <property type="match status" value="2"/>
</dbReference>
<dbReference type="PANTHER" id="PTHR43320">
    <property type="entry name" value="SUGAR KINASE"/>
    <property type="match status" value="1"/>
</dbReference>
<evidence type="ECO:0000313" key="5">
    <source>
        <dbReference type="EMBL" id="MBJ6361179.1"/>
    </source>
</evidence>
<dbReference type="EMBL" id="JAELUP010000020">
    <property type="protein sequence ID" value="MBJ6361179.1"/>
    <property type="molecule type" value="Genomic_DNA"/>
</dbReference>
<reference evidence="5" key="1">
    <citation type="submission" date="2020-12" db="EMBL/GenBank/DDBJ databases">
        <authorList>
            <person name="Huq M.A."/>
        </authorList>
    </citation>
    <scope>NUCLEOTIDE SEQUENCE</scope>
    <source>
        <strain evidence="5">MAHUQ-46</strain>
    </source>
</reference>
<dbReference type="Proteomes" id="UP000640274">
    <property type="component" value="Unassembled WGS sequence"/>
</dbReference>
<dbReference type="InterPro" id="IPR029056">
    <property type="entry name" value="Ribokinase-like"/>
</dbReference>
<organism evidence="5 6">
    <name type="scientific">Paenibacillus roseus</name>
    <dbReference type="NCBI Taxonomy" id="2798579"/>
    <lineage>
        <taxon>Bacteria</taxon>
        <taxon>Bacillati</taxon>
        <taxon>Bacillota</taxon>
        <taxon>Bacilli</taxon>
        <taxon>Bacillales</taxon>
        <taxon>Paenibacillaceae</taxon>
        <taxon>Paenibacillus</taxon>
    </lineage>
</organism>
<dbReference type="InterPro" id="IPR011611">
    <property type="entry name" value="PfkB_dom"/>
</dbReference>
<dbReference type="GO" id="GO:0016301">
    <property type="term" value="F:kinase activity"/>
    <property type="evidence" value="ECO:0007669"/>
    <property type="project" value="UniProtKB-KW"/>
</dbReference>
<keyword evidence="6" id="KW-1185">Reference proteome</keyword>
<feature type="domain" description="Carbohydrate kinase PfkB" evidence="4">
    <location>
        <begin position="1"/>
        <end position="226"/>
    </location>
</feature>
<keyword evidence="2" id="KW-0808">Transferase</keyword>
<evidence type="ECO:0000256" key="1">
    <source>
        <dbReference type="ARBA" id="ARBA00010688"/>
    </source>
</evidence>
<dbReference type="SUPFAM" id="SSF53613">
    <property type="entry name" value="Ribokinase-like"/>
    <property type="match status" value="1"/>
</dbReference>
<dbReference type="Gene3D" id="3.40.1190.20">
    <property type="match status" value="1"/>
</dbReference>
<name>A0A934MQ99_9BACL</name>
<evidence type="ECO:0000256" key="3">
    <source>
        <dbReference type="ARBA" id="ARBA00022777"/>
    </source>
</evidence>
<dbReference type="AlphaFoldDB" id="A0A934MQ99"/>
<dbReference type="RefSeq" id="WP_199018728.1">
    <property type="nucleotide sequence ID" value="NZ_JAELUP010000020.1"/>
</dbReference>
<accession>A0A934MQ99</accession>